<feature type="domain" description="PX" evidence="4">
    <location>
        <begin position="568"/>
        <end position="698"/>
    </location>
</feature>
<dbReference type="SMART" id="SM00313">
    <property type="entry name" value="PXA"/>
    <property type="match status" value="1"/>
</dbReference>
<comment type="caution">
    <text evidence="6">The sequence shown here is derived from an EMBL/GenBank/DDBJ whole genome shotgun (WGS) entry which is preliminary data.</text>
</comment>
<dbReference type="PANTHER" id="PTHR22775">
    <property type="entry name" value="SORTING NEXIN"/>
    <property type="match status" value="1"/>
</dbReference>
<keyword evidence="3" id="KW-0472">Membrane</keyword>
<evidence type="ECO:0000256" key="2">
    <source>
        <dbReference type="SAM" id="MobiDB-lite"/>
    </source>
</evidence>
<feature type="compositionally biased region" description="Acidic residues" evidence="2">
    <location>
        <begin position="383"/>
        <end position="398"/>
    </location>
</feature>
<evidence type="ECO:0000313" key="7">
    <source>
        <dbReference type="Proteomes" id="UP001152622"/>
    </source>
</evidence>
<dbReference type="CDD" id="cd06893">
    <property type="entry name" value="PX_SNX19"/>
    <property type="match status" value="1"/>
</dbReference>
<dbReference type="InterPro" id="IPR037909">
    <property type="entry name" value="SNX19_PX"/>
</dbReference>
<feature type="region of interest" description="Disordered" evidence="2">
    <location>
        <begin position="381"/>
        <end position="405"/>
    </location>
</feature>
<evidence type="ECO:0000256" key="1">
    <source>
        <dbReference type="ARBA" id="ARBA00010883"/>
    </source>
</evidence>
<dbReference type="InterPro" id="IPR003114">
    <property type="entry name" value="Phox_assoc"/>
</dbReference>
<dbReference type="PROSITE" id="PS51207">
    <property type="entry name" value="PXA"/>
    <property type="match status" value="1"/>
</dbReference>
<comment type="similarity">
    <text evidence="1">Belongs to the sorting nexin family.</text>
</comment>
<dbReference type="SMART" id="SM00312">
    <property type="entry name" value="PX"/>
    <property type="match status" value="1"/>
</dbReference>
<dbReference type="InterPro" id="IPR036871">
    <property type="entry name" value="PX_dom_sf"/>
</dbReference>
<dbReference type="InterPro" id="IPR013937">
    <property type="entry name" value="Sorting_nexin_C"/>
</dbReference>
<evidence type="ECO:0008006" key="8">
    <source>
        <dbReference type="Google" id="ProtNLM"/>
    </source>
</evidence>
<feature type="transmembrane region" description="Helical" evidence="3">
    <location>
        <begin position="60"/>
        <end position="82"/>
    </location>
</feature>
<feature type="domain" description="PXA" evidence="5">
    <location>
        <begin position="136"/>
        <end position="316"/>
    </location>
</feature>
<proteinExistence type="inferred from homology"/>
<feature type="region of interest" description="Disordered" evidence="2">
    <location>
        <begin position="727"/>
        <end position="757"/>
    </location>
</feature>
<sequence length="1020" mass="114126">MWTKGWWPHDSRRASNLLDHRFCHMKQYRGEQHRCSKLAGQVGYMFEETMSRPETTGPSVWAFSLGQRSVLGFGAVLAWMVLFHLLVNVWLLCVFTSLLVVLGGWFGSQAILDSNTVIHLERFVTLERVRNTPDSELQLEQEIRCTVRKITRDFVSSWYRTVSAEPEFEMEAHDAMLAMAMELNRRARNVDRKALTQGVLDLCGGHLQTYLRVREMVEQPGKEDCPPSEHGQWNLYRTVTTPHPALQSSAAEVKYARAVVDLLLHVLVPPPHLETRTGRFVVGELITCNVLLPLLSKVSDPDWLNLLIISIFAQSGRPGTETAEGPTEWDTPLPVLEPQDPIPQRAPATAPDRTDAPVPTPTSERSVYDVVDAAELFSQHNMEEEEEEEGEDEEEEEPRQEVGSVEFPAGKCAVIPADFLRPNKLNPFYRETDSDLESPSSDFKRNSMESLVLVCPEEALSDRLRECATPTDVSSVVDLEDEQGYVALGEGTCPQVLVSEGPILPDVLGKAMEEEGERGEPMGRCNPNELSVTGPLLTSSPCAGGVPLSPFSFEPLSSPEGPVIIQNLRITGTITAKEHRGTGSHPYTLYTIKYETAMDSENPGSLQPVAYHMVNRRYSEFLNLQTRLEERPDLRKILKNVKGPKKIFPDLPFGNMDSDKVEARKGLLETFVKQLCAIPETANSEEMQEFLALNTDARIAFVKKPFIVSRIDKIVVNAIVDTLKTAFPRSEPQSPTEEVDGDSEGKPQSETKKTKSRLRFSSKITPVLSMSDIQPKVLYSFNEASTVFSGLSLSGLEAFIKEQERLVCRTPVREADGEEGPLEVKGGTASCAGPENLQGAQKHGAVPETVLADLALNILCLLMKEQWSWLCTDNIQKSIRLLFGTLINRWLDVGVANLTCTQYWVLYLHVLQEAVWPGGVLPAQPRPERSHQQREETRQQSLHCLLKLIPDLLSDLLGSDKYKSSWQTVLDSLQDPDINRHLVYCVCDLLLEFLIPESADEDFQQSLMNSLSRNTDKPSV</sequence>
<name>A0A9Q1FV33_SYNKA</name>
<dbReference type="PROSITE" id="PS50195">
    <property type="entry name" value="PX"/>
    <property type="match status" value="1"/>
</dbReference>
<reference evidence="6" key="1">
    <citation type="journal article" date="2023" name="Science">
        <title>Genome structures resolve the early diversification of teleost fishes.</title>
        <authorList>
            <person name="Parey E."/>
            <person name="Louis A."/>
            <person name="Montfort J."/>
            <person name="Bouchez O."/>
            <person name="Roques C."/>
            <person name="Iampietro C."/>
            <person name="Lluch J."/>
            <person name="Castinel A."/>
            <person name="Donnadieu C."/>
            <person name="Desvignes T."/>
            <person name="Floi Bucao C."/>
            <person name="Jouanno E."/>
            <person name="Wen M."/>
            <person name="Mejri S."/>
            <person name="Dirks R."/>
            <person name="Jansen H."/>
            <person name="Henkel C."/>
            <person name="Chen W.J."/>
            <person name="Zahm M."/>
            <person name="Cabau C."/>
            <person name="Klopp C."/>
            <person name="Thompson A.W."/>
            <person name="Robinson-Rechavi M."/>
            <person name="Braasch I."/>
            <person name="Lecointre G."/>
            <person name="Bobe J."/>
            <person name="Postlethwait J.H."/>
            <person name="Berthelot C."/>
            <person name="Roest Crollius H."/>
            <person name="Guiguen Y."/>
        </authorList>
    </citation>
    <scope>NUCLEOTIDE SEQUENCE</scope>
    <source>
        <strain evidence="6">WJC10195</strain>
    </source>
</reference>
<dbReference type="PANTHER" id="PTHR22775:SF31">
    <property type="entry name" value="SORTING NEXIN-19"/>
    <property type="match status" value="1"/>
</dbReference>
<organism evidence="6 7">
    <name type="scientific">Synaphobranchus kaupii</name>
    <name type="common">Kaup's arrowtooth eel</name>
    <dbReference type="NCBI Taxonomy" id="118154"/>
    <lineage>
        <taxon>Eukaryota</taxon>
        <taxon>Metazoa</taxon>
        <taxon>Chordata</taxon>
        <taxon>Craniata</taxon>
        <taxon>Vertebrata</taxon>
        <taxon>Euteleostomi</taxon>
        <taxon>Actinopterygii</taxon>
        <taxon>Neopterygii</taxon>
        <taxon>Teleostei</taxon>
        <taxon>Anguilliformes</taxon>
        <taxon>Synaphobranchidae</taxon>
        <taxon>Synaphobranchus</taxon>
    </lineage>
</organism>
<accession>A0A9Q1FV33</accession>
<gene>
    <name evidence="6" type="ORF">SKAU_G00082530</name>
</gene>
<dbReference type="AlphaFoldDB" id="A0A9Q1FV33"/>
<protein>
    <recommendedName>
        <fullName evidence="8">Sorting nexin 19</fullName>
    </recommendedName>
</protein>
<dbReference type="Pfam" id="PF08628">
    <property type="entry name" value="Nexin_C"/>
    <property type="match status" value="1"/>
</dbReference>
<evidence type="ECO:0000313" key="6">
    <source>
        <dbReference type="EMBL" id="KAJ8368225.1"/>
    </source>
</evidence>
<keyword evidence="3" id="KW-1133">Transmembrane helix</keyword>
<evidence type="ECO:0000256" key="3">
    <source>
        <dbReference type="SAM" id="Phobius"/>
    </source>
</evidence>
<keyword evidence="7" id="KW-1185">Reference proteome</keyword>
<evidence type="ECO:0000259" key="5">
    <source>
        <dbReference type="PROSITE" id="PS51207"/>
    </source>
</evidence>
<dbReference type="Pfam" id="PF02194">
    <property type="entry name" value="PXA"/>
    <property type="match status" value="1"/>
</dbReference>
<dbReference type="GO" id="GO:0035091">
    <property type="term" value="F:phosphatidylinositol binding"/>
    <property type="evidence" value="ECO:0007669"/>
    <property type="project" value="InterPro"/>
</dbReference>
<dbReference type="InterPro" id="IPR001683">
    <property type="entry name" value="PX_dom"/>
</dbReference>
<keyword evidence="3" id="KW-0812">Transmembrane</keyword>
<feature type="region of interest" description="Disordered" evidence="2">
    <location>
        <begin position="316"/>
        <end position="364"/>
    </location>
</feature>
<dbReference type="Pfam" id="PF00787">
    <property type="entry name" value="PX"/>
    <property type="match status" value="1"/>
</dbReference>
<dbReference type="OrthoDB" id="5582218at2759"/>
<feature type="compositionally biased region" description="Basic and acidic residues" evidence="2">
    <location>
        <begin position="743"/>
        <end position="753"/>
    </location>
</feature>
<dbReference type="EMBL" id="JAINUF010000003">
    <property type="protein sequence ID" value="KAJ8368225.1"/>
    <property type="molecule type" value="Genomic_DNA"/>
</dbReference>
<feature type="transmembrane region" description="Helical" evidence="3">
    <location>
        <begin position="89"/>
        <end position="107"/>
    </location>
</feature>
<evidence type="ECO:0000259" key="4">
    <source>
        <dbReference type="PROSITE" id="PS50195"/>
    </source>
</evidence>
<dbReference type="SUPFAM" id="SSF64268">
    <property type="entry name" value="PX domain"/>
    <property type="match status" value="1"/>
</dbReference>
<dbReference type="Gene3D" id="3.30.1520.10">
    <property type="entry name" value="Phox-like domain"/>
    <property type="match status" value="1"/>
</dbReference>
<dbReference type="Proteomes" id="UP001152622">
    <property type="component" value="Chromosome 3"/>
</dbReference>